<evidence type="ECO:0000313" key="2">
    <source>
        <dbReference type="EMBL" id="QDZ15109.1"/>
    </source>
</evidence>
<dbReference type="InterPro" id="IPR005198">
    <property type="entry name" value="Glyco_hydro_76"/>
</dbReference>
<dbReference type="PANTHER" id="PTHR47791">
    <property type="entry name" value="MEIOTICALLY UP-REGULATED GENE 191 PROTEIN"/>
    <property type="match status" value="1"/>
</dbReference>
<reference evidence="2 3" key="1">
    <citation type="submission" date="2019-07" db="EMBL/GenBank/DDBJ databases">
        <title>Full genome sequence of Humibacter sp. WJ7-1.</title>
        <authorList>
            <person name="Im W.-T."/>
        </authorList>
    </citation>
    <scope>NUCLEOTIDE SEQUENCE [LARGE SCALE GENOMIC DNA]</scope>
    <source>
        <strain evidence="2 3">WJ7-1</strain>
    </source>
</reference>
<dbReference type="Pfam" id="PF03663">
    <property type="entry name" value="Glyco_hydro_76"/>
    <property type="match status" value="1"/>
</dbReference>
<organism evidence="2 3">
    <name type="scientific">Humibacter ginsenosidimutans</name>
    <dbReference type="NCBI Taxonomy" id="2599293"/>
    <lineage>
        <taxon>Bacteria</taxon>
        <taxon>Bacillati</taxon>
        <taxon>Actinomycetota</taxon>
        <taxon>Actinomycetes</taxon>
        <taxon>Micrococcales</taxon>
        <taxon>Microbacteriaceae</taxon>
        <taxon>Humibacter</taxon>
    </lineage>
</organism>
<dbReference type="GO" id="GO:0016787">
    <property type="term" value="F:hydrolase activity"/>
    <property type="evidence" value="ECO:0007669"/>
    <property type="project" value="UniProtKB-KW"/>
</dbReference>
<dbReference type="OrthoDB" id="2505409at2"/>
<evidence type="ECO:0000313" key="3">
    <source>
        <dbReference type="Proteomes" id="UP000320216"/>
    </source>
</evidence>
<dbReference type="InterPro" id="IPR006311">
    <property type="entry name" value="TAT_signal"/>
</dbReference>
<accession>A0A5B8M504</accession>
<keyword evidence="1" id="KW-0732">Signal</keyword>
<dbReference type="InterPro" id="IPR053169">
    <property type="entry name" value="MUG_Protein"/>
</dbReference>
<feature type="chain" id="PRO_5022910789" evidence="1">
    <location>
        <begin position="28"/>
        <end position="396"/>
    </location>
</feature>
<dbReference type="Gene3D" id="1.50.10.20">
    <property type="match status" value="1"/>
</dbReference>
<name>A0A5B8M504_9MICO</name>
<evidence type="ECO:0000256" key="1">
    <source>
        <dbReference type="SAM" id="SignalP"/>
    </source>
</evidence>
<keyword evidence="3" id="KW-1185">Reference proteome</keyword>
<dbReference type="GO" id="GO:0005975">
    <property type="term" value="P:carbohydrate metabolic process"/>
    <property type="evidence" value="ECO:0007669"/>
    <property type="project" value="InterPro"/>
</dbReference>
<dbReference type="EMBL" id="CP042305">
    <property type="protein sequence ID" value="QDZ15109.1"/>
    <property type="molecule type" value="Genomic_DNA"/>
</dbReference>
<proteinExistence type="predicted"/>
<dbReference type="PROSITE" id="PS51318">
    <property type="entry name" value="TAT"/>
    <property type="match status" value="1"/>
</dbReference>
<keyword evidence="2" id="KW-0378">Hydrolase</keyword>
<protein>
    <submittedName>
        <fullName evidence="2">Glycosyl hydrolase</fullName>
    </submittedName>
</protein>
<dbReference type="KEGG" id="huw:FPZ11_10290"/>
<dbReference type="Proteomes" id="UP000320216">
    <property type="component" value="Chromosome"/>
</dbReference>
<dbReference type="InterPro" id="IPR014512">
    <property type="entry name" value="O_gly_hydro"/>
</dbReference>
<dbReference type="RefSeq" id="WP_146320644.1">
    <property type="nucleotide sequence ID" value="NZ_CP042305.1"/>
</dbReference>
<dbReference type="SUPFAM" id="SSF48208">
    <property type="entry name" value="Six-hairpin glycosidases"/>
    <property type="match status" value="1"/>
</dbReference>
<sequence length="396" mass="43255">MLSRRTLLKAGLGAVGGAALSGTAAEAALASPAWPPVHPGNANSMRALESWSALQRFVLANDGSNLVHETYPAQSGDPAYGYEWSHSQVHVAALDLVAMRPSNTARAALSSLATGQEHYWENSSTTGRPGYASGAQAPYGNSGDLFYDDNAWVALEKIQLHLMTGDKVALQRAEQIFALLQSGWDDDPTHPDPGGVFWTQASWSQDRNTVSNMPTALIGARLYAITGNRDYLTGALRSYDWTNRYLLDTDGLYFDHVSMDGSVEKTKWSYNQGIPLAAAYALYLATHDRRYLDHAVDVAQASYEYYVESGSIGQQPIYFNSIYFKSLLLLSTATRSREYYDAMNDYGDLLWSARRDASTGLFSQDISGATKALEQGAAVQVYASLAANASSWSRLY</sequence>
<dbReference type="PANTHER" id="PTHR47791:SF4">
    <property type="entry name" value="(PUTATIVE SECRETED PROTEIN)-RELATED"/>
    <property type="match status" value="1"/>
</dbReference>
<gene>
    <name evidence="2" type="ORF">FPZ11_10290</name>
</gene>
<feature type="signal peptide" evidence="1">
    <location>
        <begin position="1"/>
        <end position="27"/>
    </location>
</feature>
<dbReference type="AlphaFoldDB" id="A0A5B8M504"/>
<dbReference type="PIRSF" id="PIRSF021505">
    <property type="entry name" value="O_gly_hdrol"/>
    <property type="match status" value="1"/>
</dbReference>
<dbReference type="InterPro" id="IPR008928">
    <property type="entry name" value="6-hairpin_glycosidase_sf"/>
</dbReference>